<name>H2KT20_CLOSI</name>
<evidence type="ECO:0000313" key="2">
    <source>
        <dbReference type="Proteomes" id="UP000008909"/>
    </source>
</evidence>
<dbReference type="Proteomes" id="UP000008909">
    <property type="component" value="Unassembled WGS sequence"/>
</dbReference>
<sequence>MNQQIRKISVDSKLPVCAFGYYFMECFQADGAFVLICFCVGKQALLPYYIPEQQTEAYRAVVSDRTVAQIVFGKSPTTPTNHWGFFIKQINGEFRFKKISRRTGRSSRSGSKMAQRPEDSNFVNIINLMKYKVEVGTVRTQWILIRKTDESGTHCTDSWYRSGEMQASGHAHRGFTTHYHLSQNPSDNTIEWYPMYDRNFGRQLCRPFLVVAGMPQLRACEGAKTYNAIKQGGYCAVARATLTAVSSLSISCIFRQMVQALWHWHEGQASVIMWLLLSYYPYFYSAHKDDLKPVKMGYANIKMEHKVRFKVRTLYPIPNRLAAASRLILRPLLIKTVDSYTNTNKHFGSVILIHEVTSSYLAAAKKRTTQGCIIFDPTRRVDDDRMEKHSNWCYSLYRSRWRIVEINMFDRYYCSLWC</sequence>
<dbReference type="AlphaFoldDB" id="H2KT20"/>
<reference key="2">
    <citation type="submission" date="2011-10" db="EMBL/GenBank/DDBJ databases">
        <title>The genome and transcriptome sequence of Clonorchis sinensis provide insights into the carcinogenic liver fluke.</title>
        <authorList>
            <person name="Wang X."/>
            <person name="Huang Y."/>
            <person name="Chen W."/>
            <person name="Liu H."/>
            <person name="Guo L."/>
            <person name="Chen Y."/>
            <person name="Luo F."/>
            <person name="Zhou W."/>
            <person name="Sun J."/>
            <person name="Mao Q."/>
            <person name="Liang P."/>
            <person name="Zhou C."/>
            <person name="Tian Y."/>
            <person name="Men J."/>
            <person name="Lv X."/>
            <person name="Huang L."/>
            <person name="Zhou J."/>
            <person name="Hu Y."/>
            <person name="Li R."/>
            <person name="Zhang F."/>
            <person name="Lei H."/>
            <person name="Li X."/>
            <person name="Hu X."/>
            <person name="Liang C."/>
            <person name="Xu J."/>
            <person name="Wu Z."/>
            <person name="Yu X."/>
        </authorList>
    </citation>
    <scope>NUCLEOTIDE SEQUENCE</scope>
    <source>
        <strain>Henan</strain>
    </source>
</reference>
<organism evidence="1 2">
    <name type="scientific">Clonorchis sinensis</name>
    <name type="common">Chinese liver fluke</name>
    <dbReference type="NCBI Taxonomy" id="79923"/>
    <lineage>
        <taxon>Eukaryota</taxon>
        <taxon>Metazoa</taxon>
        <taxon>Spiralia</taxon>
        <taxon>Lophotrochozoa</taxon>
        <taxon>Platyhelminthes</taxon>
        <taxon>Trematoda</taxon>
        <taxon>Digenea</taxon>
        <taxon>Opisthorchiida</taxon>
        <taxon>Opisthorchiata</taxon>
        <taxon>Opisthorchiidae</taxon>
        <taxon>Clonorchis</taxon>
    </lineage>
</organism>
<evidence type="ECO:0000313" key="1">
    <source>
        <dbReference type="EMBL" id="GAA36541.2"/>
    </source>
</evidence>
<keyword evidence="2" id="KW-1185">Reference proteome</keyword>
<gene>
    <name evidence="1" type="ORF">CLF_111373</name>
</gene>
<accession>H2KT20</accession>
<reference evidence="1" key="1">
    <citation type="journal article" date="2011" name="Genome Biol.">
        <title>The draft genome of the carcinogenic human liver fluke Clonorchis sinensis.</title>
        <authorList>
            <person name="Wang X."/>
            <person name="Chen W."/>
            <person name="Huang Y."/>
            <person name="Sun J."/>
            <person name="Men J."/>
            <person name="Liu H."/>
            <person name="Luo F."/>
            <person name="Guo L."/>
            <person name="Lv X."/>
            <person name="Deng C."/>
            <person name="Zhou C."/>
            <person name="Fan Y."/>
            <person name="Li X."/>
            <person name="Huang L."/>
            <person name="Hu Y."/>
            <person name="Liang C."/>
            <person name="Hu X."/>
            <person name="Xu J."/>
            <person name="Yu X."/>
        </authorList>
    </citation>
    <scope>NUCLEOTIDE SEQUENCE [LARGE SCALE GENOMIC DNA]</scope>
    <source>
        <strain evidence="1">Henan</strain>
    </source>
</reference>
<protein>
    <submittedName>
        <fullName evidence="1">Uncharacterized protein</fullName>
    </submittedName>
</protein>
<proteinExistence type="predicted"/>
<dbReference type="EMBL" id="DF143620">
    <property type="protein sequence ID" value="GAA36541.2"/>
    <property type="molecule type" value="Genomic_DNA"/>
</dbReference>